<evidence type="ECO:0000256" key="3">
    <source>
        <dbReference type="ARBA" id="ARBA00022801"/>
    </source>
</evidence>
<dbReference type="InterPro" id="IPR023296">
    <property type="entry name" value="Glyco_hydro_beta-prop_sf"/>
</dbReference>
<dbReference type="EC" id="3.2.1.55" evidence="5"/>
<dbReference type="InterPro" id="IPR016840">
    <property type="entry name" value="Glyco_hydro_43_endo_a_Ara-ase"/>
</dbReference>
<dbReference type="Gene3D" id="2.115.10.20">
    <property type="entry name" value="Glycosyl hydrolase domain, family 43"/>
    <property type="match status" value="1"/>
</dbReference>
<feature type="signal peptide" evidence="6">
    <location>
        <begin position="1"/>
        <end position="23"/>
    </location>
</feature>
<dbReference type="GO" id="GO:0016787">
    <property type="term" value="F:hydrolase activity"/>
    <property type="evidence" value="ECO:0007669"/>
    <property type="project" value="UniProtKB-KW"/>
</dbReference>
<sequence length="313" mass="33748">MRHIFRKTLLAAVLAGSTLAAHADHWTLSGDVGVHDPAILKEGATWWTFSTGEGIQVLYSGDGKAWSRGIKVLGARPAWWSTYVPAHSGLDVWAPDVVTYNGKVWLYYSISTFGSNTSAIGLLSATSVAKGDWSDRGKVISSKSGTNDYNAIDPNLTFDADGQPWLVFGSWFSGIKIVKIDKGTMKPTGSITTLAKRSSGIEGPAIVQREGYYYLFVSIDKCCAGTSSTYKVAYGRATSITGPYYDKNGKKMTDGYSSVLDAGNSRWVGPGGQDIYRENGYSIIARHAYDATANGAPKLLISDLKFSGGWPSY</sequence>
<dbReference type="InterPro" id="IPR050727">
    <property type="entry name" value="GH43_arabinanases"/>
</dbReference>
<evidence type="ECO:0000313" key="8">
    <source>
        <dbReference type="Proteomes" id="UP000778523"/>
    </source>
</evidence>
<evidence type="ECO:0000256" key="6">
    <source>
        <dbReference type="SAM" id="SignalP"/>
    </source>
</evidence>
<dbReference type="RefSeq" id="WP_170022209.1">
    <property type="nucleotide sequence ID" value="NZ_JABCSC020000003.1"/>
</dbReference>
<keyword evidence="6" id="KW-0732">Signal</keyword>
<keyword evidence="4 5" id="KW-0326">Glycosidase</keyword>
<name>A0ABX2IGB6_9RHOO</name>
<dbReference type="PANTHER" id="PTHR43301:SF3">
    <property type="entry name" value="ARABINAN ENDO-1,5-ALPHA-L-ARABINOSIDASE A-RELATED"/>
    <property type="match status" value="1"/>
</dbReference>
<comment type="pathway">
    <text evidence="1 5">Glycan metabolism; L-arabinan degradation.</text>
</comment>
<dbReference type="EMBL" id="JABCSC020000003">
    <property type="protein sequence ID" value="NSL55816.1"/>
    <property type="molecule type" value="Genomic_DNA"/>
</dbReference>
<evidence type="ECO:0000256" key="4">
    <source>
        <dbReference type="ARBA" id="ARBA00023295"/>
    </source>
</evidence>
<comment type="similarity">
    <text evidence="2 5">Belongs to the glycosyl hydrolase 43 family.</text>
</comment>
<feature type="chain" id="PRO_5045893385" description="Extracellular exo-alpha-(1-&gt;5)-L-arabinofuranosidase" evidence="6">
    <location>
        <begin position="24"/>
        <end position="313"/>
    </location>
</feature>
<dbReference type="Pfam" id="PF04616">
    <property type="entry name" value="Glyco_hydro_43"/>
    <property type="match status" value="1"/>
</dbReference>
<dbReference type="CDD" id="cd18829">
    <property type="entry name" value="GH43_BsArb43A-like"/>
    <property type="match status" value="1"/>
</dbReference>
<accession>A0ABX2IGB6</accession>
<evidence type="ECO:0000256" key="1">
    <source>
        <dbReference type="ARBA" id="ARBA00004834"/>
    </source>
</evidence>
<organism evidence="7 8">
    <name type="scientific">Uliginosibacterium aquaticum</name>
    <dbReference type="NCBI Taxonomy" id="2731212"/>
    <lineage>
        <taxon>Bacteria</taxon>
        <taxon>Pseudomonadati</taxon>
        <taxon>Pseudomonadota</taxon>
        <taxon>Betaproteobacteria</taxon>
        <taxon>Rhodocyclales</taxon>
        <taxon>Zoogloeaceae</taxon>
        <taxon>Uliginosibacterium</taxon>
    </lineage>
</organism>
<comment type="caution">
    <text evidence="7">The sequence shown here is derived from an EMBL/GenBank/DDBJ whole genome shotgun (WGS) entry which is preliminary data.</text>
</comment>
<keyword evidence="3 5" id="KW-0378">Hydrolase</keyword>
<reference evidence="7 8" key="1">
    <citation type="submission" date="2020-06" db="EMBL/GenBank/DDBJ databases">
        <title>Draft genome of Uliginosibacterium sp. IMCC34675.</title>
        <authorList>
            <person name="Song J."/>
        </authorList>
    </citation>
    <scope>NUCLEOTIDE SEQUENCE [LARGE SCALE GENOMIC DNA]</scope>
    <source>
        <strain evidence="7 8">IMCC34675</strain>
    </source>
</reference>
<dbReference type="PANTHER" id="PTHR43301">
    <property type="entry name" value="ARABINAN ENDO-1,5-ALPHA-L-ARABINOSIDASE"/>
    <property type="match status" value="1"/>
</dbReference>
<dbReference type="InterPro" id="IPR006710">
    <property type="entry name" value="Glyco_hydro_43"/>
</dbReference>
<keyword evidence="8" id="KW-1185">Reference proteome</keyword>
<evidence type="ECO:0000256" key="2">
    <source>
        <dbReference type="ARBA" id="ARBA00009865"/>
    </source>
</evidence>
<protein>
    <recommendedName>
        <fullName evidence="5">Extracellular exo-alpha-(1-&gt;5)-L-arabinofuranosidase</fullName>
        <ecNumber evidence="5">3.2.1.55</ecNumber>
    </recommendedName>
</protein>
<dbReference type="PIRSF" id="PIRSF026534">
    <property type="entry name" value="Endo_alpha-L-arabinosidase"/>
    <property type="match status" value="1"/>
</dbReference>
<comment type="catalytic activity">
    <reaction evidence="5">
        <text>Hydrolysis of terminal non-reducing alpha-L-arabinofuranoside residues in alpha-L-arabinosides.</text>
        <dbReference type="EC" id="3.2.1.55"/>
    </reaction>
</comment>
<evidence type="ECO:0000256" key="5">
    <source>
        <dbReference type="PIRNR" id="PIRNR026534"/>
    </source>
</evidence>
<dbReference type="Proteomes" id="UP000778523">
    <property type="component" value="Unassembled WGS sequence"/>
</dbReference>
<evidence type="ECO:0000313" key="7">
    <source>
        <dbReference type="EMBL" id="NSL55816.1"/>
    </source>
</evidence>
<gene>
    <name evidence="7" type="ORF">HJ583_012325</name>
</gene>
<dbReference type="SUPFAM" id="SSF75005">
    <property type="entry name" value="Arabinanase/levansucrase/invertase"/>
    <property type="match status" value="1"/>
</dbReference>
<proteinExistence type="inferred from homology"/>